<evidence type="ECO:0000313" key="13">
    <source>
        <dbReference type="Proteomes" id="UP000095412"/>
    </source>
</evidence>
<accession>A0A1D4JUA0</accession>
<gene>
    <name evidence="11" type="primary">icaR</name>
    <name evidence="11" type="ORF">SAMEA2297795_00899</name>
    <name evidence="12" type="ORF">SAMEA2297796_01304</name>
</gene>
<sequence length="191" mass="22707">MTLGVKQQIIENAISLFSENGYEGTTLNQIASSVDIKKASLYYHYANKEEIYRSCVNTCINYFINFIEESHNHSVYSVQSLHKFLFDFIFNIDEKYIRLYLQLSYAPYQFKDEFLEQIKNIHLILDAKIAKYYNNIDFDVNKEEFTTIILMFLESWYLKCCFIHRYGVLEKFKPSFENELSSLFKAIHTVP</sequence>
<evidence type="ECO:0000256" key="5">
    <source>
        <dbReference type="ARBA" id="ARBA00023015"/>
    </source>
</evidence>
<evidence type="ECO:0000256" key="2">
    <source>
        <dbReference type="ARBA" id="ARBA00011738"/>
    </source>
</evidence>
<reference evidence="11 14" key="2">
    <citation type="submission" date="2016-09" db="EMBL/GenBank/DDBJ databases">
        <authorList>
            <consortium name="Pathogen Informatics"/>
        </authorList>
    </citation>
    <scope>NUCLEOTIDE SEQUENCE [LARGE SCALE GENOMIC DNA]</scope>
    <source>
        <strain evidence="11 14">82B</strain>
    </source>
</reference>
<dbReference type="Proteomes" id="UP000095768">
    <property type="component" value="Unassembled WGS sequence"/>
</dbReference>
<feature type="domain" description="HTH tetR-type" evidence="10">
    <location>
        <begin position="3"/>
        <end position="63"/>
    </location>
</feature>
<dbReference type="PANTHER" id="PTHR43479">
    <property type="entry name" value="ACREF/ENVCD OPERON REPRESSOR-RELATED"/>
    <property type="match status" value="1"/>
</dbReference>
<dbReference type="Gene3D" id="1.10.357.10">
    <property type="entry name" value="Tetracycline Repressor, domain 2"/>
    <property type="match status" value="1"/>
</dbReference>
<evidence type="ECO:0000256" key="4">
    <source>
        <dbReference type="ARBA" id="ARBA00022491"/>
    </source>
</evidence>
<name>A0A1D4JUA0_9STAP</name>
<reference evidence="12 13" key="1">
    <citation type="submission" date="2016-09" db="EMBL/GenBank/DDBJ databases">
        <authorList>
            <consortium name="Pathogen Informatics"/>
            <person name="Sun Q."/>
            <person name="Inoue M."/>
        </authorList>
    </citation>
    <scope>NUCLEOTIDE SEQUENCE [LARGE SCALE GENOMIC DNA]</scope>
    <source>
        <strain evidence="12 13">82C</strain>
    </source>
</reference>
<evidence type="ECO:0000256" key="1">
    <source>
        <dbReference type="ARBA" id="ARBA00002291"/>
    </source>
</evidence>
<dbReference type="EMBL" id="FMPI01000007">
    <property type="protein sequence ID" value="SCS87617.1"/>
    <property type="molecule type" value="Genomic_DNA"/>
</dbReference>
<dbReference type="EMBL" id="FMPG01000002">
    <property type="protein sequence ID" value="SCS65121.1"/>
    <property type="molecule type" value="Genomic_DNA"/>
</dbReference>
<evidence type="ECO:0000313" key="12">
    <source>
        <dbReference type="EMBL" id="SCS87617.1"/>
    </source>
</evidence>
<organism evidence="11 14">
    <name type="scientific">Staphylococcus caeli</name>
    <dbReference type="NCBI Taxonomy" id="2201815"/>
    <lineage>
        <taxon>Bacteria</taxon>
        <taxon>Bacillati</taxon>
        <taxon>Bacillota</taxon>
        <taxon>Bacilli</taxon>
        <taxon>Bacillales</taxon>
        <taxon>Staphylococcaceae</taxon>
        <taxon>Staphylococcus</taxon>
    </lineage>
</organism>
<dbReference type="AlphaFoldDB" id="A0A1D4JUA0"/>
<dbReference type="GO" id="GO:0003677">
    <property type="term" value="F:DNA binding"/>
    <property type="evidence" value="ECO:0007669"/>
    <property type="project" value="UniProtKB-UniRule"/>
</dbReference>
<dbReference type="Pfam" id="PF00440">
    <property type="entry name" value="TetR_N"/>
    <property type="match status" value="1"/>
</dbReference>
<keyword evidence="13" id="KW-1185">Reference proteome</keyword>
<dbReference type="InterPro" id="IPR001647">
    <property type="entry name" value="HTH_TetR"/>
</dbReference>
<evidence type="ECO:0000256" key="9">
    <source>
        <dbReference type="PROSITE-ProRule" id="PRU00335"/>
    </source>
</evidence>
<evidence type="ECO:0000256" key="8">
    <source>
        <dbReference type="ARBA" id="ARBA00030200"/>
    </source>
</evidence>
<dbReference type="PRINTS" id="PR00455">
    <property type="entry name" value="HTHTETR"/>
</dbReference>
<evidence type="ECO:0000256" key="7">
    <source>
        <dbReference type="ARBA" id="ARBA00023163"/>
    </source>
</evidence>
<comment type="function">
    <text evidence="1">Represses transcription of the icaADBC operon necessary for biofilm production.</text>
</comment>
<dbReference type="InterPro" id="IPR009057">
    <property type="entry name" value="Homeodomain-like_sf"/>
</dbReference>
<comment type="subunit">
    <text evidence="2">Homodimer.</text>
</comment>
<keyword evidence="6 9" id="KW-0238">DNA-binding</keyword>
<dbReference type="InterPro" id="IPR050624">
    <property type="entry name" value="HTH-type_Tx_Regulator"/>
</dbReference>
<evidence type="ECO:0000313" key="14">
    <source>
        <dbReference type="Proteomes" id="UP000095768"/>
    </source>
</evidence>
<evidence type="ECO:0000313" key="11">
    <source>
        <dbReference type="EMBL" id="SCS65121.1"/>
    </source>
</evidence>
<protein>
    <recommendedName>
        <fullName evidence="3">Biofilm operon icaADBC HTH-type negative transcriptional regulator IcaR</fullName>
    </recommendedName>
    <alternativeName>
        <fullName evidence="8">Intercellular adhesion protein R</fullName>
    </alternativeName>
</protein>
<dbReference type="PROSITE" id="PS50977">
    <property type="entry name" value="HTH_TETR_2"/>
    <property type="match status" value="1"/>
</dbReference>
<feature type="DNA-binding region" description="H-T-H motif" evidence="9">
    <location>
        <begin position="26"/>
        <end position="45"/>
    </location>
</feature>
<dbReference type="SUPFAM" id="SSF46689">
    <property type="entry name" value="Homeodomain-like"/>
    <property type="match status" value="1"/>
</dbReference>
<keyword evidence="7" id="KW-0804">Transcription</keyword>
<dbReference type="Pfam" id="PF18665">
    <property type="entry name" value="TetR_C_37"/>
    <property type="match status" value="1"/>
</dbReference>
<keyword evidence="4" id="KW-0678">Repressor</keyword>
<keyword evidence="5" id="KW-0805">Transcription regulation</keyword>
<evidence type="ECO:0000256" key="6">
    <source>
        <dbReference type="ARBA" id="ARBA00023125"/>
    </source>
</evidence>
<evidence type="ECO:0000259" key="10">
    <source>
        <dbReference type="PROSITE" id="PS50977"/>
    </source>
</evidence>
<evidence type="ECO:0000256" key="3">
    <source>
        <dbReference type="ARBA" id="ARBA00014341"/>
    </source>
</evidence>
<proteinExistence type="predicted"/>
<dbReference type="OrthoDB" id="509229at2"/>
<dbReference type="Proteomes" id="UP000095412">
    <property type="component" value="Unassembled WGS sequence"/>
</dbReference>
<dbReference type="RefSeq" id="WP_069995474.1">
    <property type="nucleotide sequence ID" value="NZ_FMPG01000002.1"/>
</dbReference>
<dbReference type="InterPro" id="IPR041646">
    <property type="entry name" value="IcaR_C"/>
</dbReference>
<dbReference type="PANTHER" id="PTHR43479:SF11">
    <property type="entry name" value="ACREF_ENVCD OPERON REPRESSOR-RELATED"/>
    <property type="match status" value="1"/>
</dbReference>